<dbReference type="RefSeq" id="WP_009781079.1">
    <property type="nucleotide sequence ID" value="NZ_CH672395.1"/>
</dbReference>
<proteinExistence type="predicted"/>
<accession>A3XR83</accession>
<gene>
    <name evidence="1" type="ORF">MED217_13626</name>
</gene>
<dbReference type="EMBL" id="AANC01000011">
    <property type="protein sequence ID" value="EAQ47935.1"/>
    <property type="molecule type" value="Genomic_DNA"/>
</dbReference>
<protein>
    <submittedName>
        <fullName evidence="1">Uncharacterized protein</fullName>
    </submittedName>
</protein>
<comment type="caution">
    <text evidence="1">The sequence shown here is derived from an EMBL/GenBank/DDBJ whole genome shotgun (WGS) entry which is preliminary data.</text>
</comment>
<dbReference type="eggNOG" id="ENOG502Z8F9">
    <property type="taxonomic scope" value="Bacteria"/>
</dbReference>
<organism evidence="1 2">
    <name type="scientific">Leeuwenhoekiella blandensis (strain CECT 7118 / CCUG 51940 / KCTC 22103 / MED217)</name>
    <name type="common">Flavobacterium sp. (strain MED217)</name>
    <dbReference type="NCBI Taxonomy" id="398720"/>
    <lineage>
        <taxon>Bacteria</taxon>
        <taxon>Pseudomonadati</taxon>
        <taxon>Bacteroidota</taxon>
        <taxon>Flavobacteriia</taxon>
        <taxon>Flavobacteriales</taxon>
        <taxon>Flavobacteriaceae</taxon>
        <taxon>Leeuwenhoekiella</taxon>
    </lineage>
</organism>
<dbReference type="Proteomes" id="UP000001601">
    <property type="component" value="Unassembled WGS sequence"/>
</dbReference>
<dbReference type="OrthoDB" id="645138at2"/>
<name>A3XR83_LEEBM</name>
<dbReference type="AlphaFoldDB" id="A3XR83"/>
<sequence>MAKQAGIIKLKGTIGDIAFYKSADGHMARFKGGVDGKRIATDPAFQRTRENGAEFGRAGKGGKLLRNSMQVMMQQAKDPKVVSRLTTQLLAIIKTDAISMRGERNLTEGELGFLNGFEFNANSPLSTTLVTPFSVRYDRATGAVGLTLEAYNPKVQIAAPTGATHYKLSCGVSELDFEAQTSLFKTVTTGILPYQNAEVAVTDLEVNITADSTLSVVQALSIEFYQEVNGTMYSLQNGAYNAMAVVQVAQSA</sequence>
<dbReference type="STRING" id="398720.MED217_13626"/>
<keyword evidence="2" id="KW-1185">Reference proteome</keyword>
<dbReference type="HOGENOM" id="CLU_076073_0_0_10"/>
<reference evidence="1 2" key="1">
    <citation type="journal article" date="2007" name="Nature">
        <title>Light stimulates growth of proteorhodopsin-containing marine Flavobacteria.</title>
        <authorList>
            <person name="Gomez-Consarnau L."/>
            <person name="Gonzalez J.M."/>
            <person name="Coll-Llado M."/>
            <person name="Gourdon P."/>
            <person name="Pascher T."/>
            <person name="Neutze R."/>
            <person name="Pedros-Alio C."/>
            <person name="Pinhassi J."/>
        </authorList>
    </citation>
    <scope>NUCLEOTIDE SEQUENCE [LARGE SCALE GENOMIC DNA]</scope>
    <source>
        <strain evidence="1 2">MED217</strain>
    </source>
</reference>
<evidence type="ECO:0000313" key="2">
    <source>
        <dbReference type="Proteomes" id="UP000001601"/>
    </source>
</evidence>
<evidence type="ECO:0000313" key="1">
    <source>
        <dbReference type="EMBL" id="EAQ47935.1"/>
    </source>
</evidence>